<evidence type="ECO:0000256" key="1">
    <source>
        <dbReference type="ARBA" id="ARBA00010645"/>
    </source>
</evidence>
<dbReference type="HAMAP" id="MF_00460">
    <property type="entry name" value="UPF0125_RnfH"/>
    <property type="match status" value="1"/>
</dbReference>
<proteinExistence type="inferred from homology"/>
<evidence type="ECO:0000313" key="3">
    <source>
        <dbReference type="EMBL" id="MFC6280867.1"/>
    </source>
</evidence>
<keyword evidence="4" id="KW-1185">Reference proteome</keyword>
<dbReference type="PANTHER" id="PTHR37483">
    <property type="entry name" value="UPF0125 PROTEIN RATB"/>
    <property type="match status" value="1"/>
</dbReference>
<name>A0ABW1TV08_9BURK</name>
<dbReference type="PANTHER" id="PTHR37483:SF1">
    <property type="entry name" value="UPF0125 PROTEIN RATB"/>
    <property type="match status" value="1"/>
</dbReference>
<dbReference type="Pfam" id="PF03658">
    <property type="entry name" value="Ub-RnfH"/>
    <property type="match status" value="1"/>
</dbReference>
<dbReference type="SUPFAM" id="SSF54285">
    <property type="entry name" value="MoaD/ThiS"/>
    <property type="match status" value="1"/>
</dbReference>
<gene>
    <name evidence="3" type="ORF">ACFQND_06445</name>
</gene>
<organism evidence="3 4">
    <name type="scientific">Polaromonas aquatica</name>
    <dbReference type="NCBI Taxonomy" id="332657"/>
    <lineage>
        <taxon>Bacteria</taxon>
        <taxon>Pseudomonadati</taxon>
        <taxon>Pseudomonadota</taxon>
        <taxon>Betaproteobacteria</taxon>
        <taxon>Burkholderiales</taxon>
        <taxon>Comamonadaceae</taxon>
        <taxon>Polaromonas</taxon>
    </lineage>
</organism>
<protein>
    <recommendedName>
        <fullName evidence="2">UPF0125 protein ACFQND_06445</fullName>
    </recommendedName>
</protein>
<comment type="caution">
    <text evidence="3">The sequence shown here is derived from an EMBL/GenBank/DDBJ whole genome shotgun (WGS) entry which is preliminary data.</text>
</comment>
<dbReference type="Gene3D" id="3.10.20.280">
    <property type="entry name" value="RnfH-like"/>
    <property type="match status" value="1"/>
</dbReference>
<evidence type="ECO:0000256" key="2">
    <source>
        <dbReference type="HAMAP-Rule" id="MF_00460"/>
    </source>
</evidence>
<reference evidence="4" key="1">
    <citation type="journal article" date="2019" name="Int. J. Syst. Evol. Microbiol.">
        <title>The Global Catalogue of Microorganisms (GCM) 10K type strain sequencing project: providing services to taxonomists for standard genome sequencing and annotation.</title>
        <authorList>
            <consortium name="The Broad Institute Genomics Platform"/>
            <consortium name="The Broad Institute Genome Sequencing Center for Infectious Disease"/>
            <person name="Wu L."/>
            <person name="Ma J."/>
        </authorList>
    </citation>
    <scope>NUCLEOTIDE SEQUENCE [LARGE SCALE GENOMIC DNA]</scope>
    <source>
        <strain evidence="4">CCUG 39402</strain>
    </source>
</reference>
<dbReference type="RefSeq" id="WP_371438660.1">
    <property type="nucleotide sequence ID" value="NZ_JBHSRS010000015.1"/>
</dbReference>
<evidence type="ECO:0000313" key="4">
    <source>
        <dbReference type="Proteomes" id="UP001596270"/>
    </source>
</evidence>
<dbReference type="InterPro" id="IPR016155">
    <property type="entry name" value="Mopterin_synth/thiamin_S_b"/>
</dbReference>
<sequence>MKVLLFYSPAPRQVREWLLDLPSGCTVAQALAQSPVFGEFPDLQSRTLTLGVWGKRTGQNHILRENDRLEIYRGLRVDPKIARRERFSRQGAKRAGLFSATRAGGKAGY</sequence>
<dbReference type="InterPro" id="IPR005346">
    <property type="entry name" value="RnfH"/>
</dbReference>
<accession>A0ABW1TV08</accession>
<comment type="similarity">
    <text evidence="1 2">Belongs to the UPF0125 (RnfH) family.</text>
</comment>
<dbReference type="EMBL" id="JBHSRS010000015">
    <property type="protein sequence ID" value="MFC6280867.1"/>
    <property type="molecule type" value="Genomic_DNA"/>
</dbReference>
<dbReference type="Proteomes" id="UP001596270">
    <property type="component" value="Unassembled WGS sequence"/>
</dbReference>
<dbReference type="InterPro" id="IPR037021">
    <property type="entry name" value="RnfH_sf"/>
</dbReference>